<evidence type="ECO:0000313" key="2">
    <source>
        <dbReference type="Proteomes" id="UP000245820"/>
    </source>
</evidence>
<name>A0A2S2DFB8_9BURK</name>
<dbReference type="Proteomes" id="UP000245820">
    <property type="component" value="Chromosome"/>
</dbReference>
<dbReference type="KEGG" id="mtim:DIR46_06005"/>
<evidence type="ECO:0000313" key="1">
    <source>
        <dbReference type="EMBL" id="AWL04027.1"/>
    </source>
</evidence>
<protein>
    <submittedName>
        <fullName evidence="1">Uncharacterized protein</fullName>
    </submittedName>
</protein>
<sequence>MTWGRTITIFLIIRFSVCPPDAPAMEYRWVFLFKQEATRSGPRLDHKEVLMSMVRASAAFEYGAAPAGSEAPARRIARVPGLTADATPTGMRRLS</sequence>
<dbReference type="EMBL" id="CP029343">
    <property type="protein sequence ID" value="AWL04027.1"/>
    <property type="molecule type" value="Genomic_DNA"/>
</dbReference>
<reference evidence="1 2" key="1">
    <citation type="submission" date="2018-05" db="EMBL/GenBank/DDBJ databases">
        <title>Complete genome sequence of Massilia oculi sp. nov. CCUG 43427T (=DSM 26321T), the type strain of M. oculi, and comparison with genome sequences of other Massilia strains.</title>
        <authorList>
            <person name="Zhu B."/>
        </authorList>
    </citation>
    <scope>NUCLEOTIDE SEQUENCE [LARGE SCALE GENOMIC DNA]</scope>
    <source>
        <strain evidence="1 2">CCUG 43427</strain>
    </source>
</reference>
<accession>A0A2S2DFB8</accession>
<gene>
    <name evidence="1" type="ORF">DIR46_06005</name>
</gene>
<organism evidence="1 2">
    <name type="scientific">Massilia oculi</name>
    <dbReference type="NCBI Taxonomy" id="945844"/>
    <lineage>
        <taxon>Bacteria</taxon>
        <taxon>Pseudomonadati</taxon>
        <taxon>Pseudomonadota</taxon>
        <taxon>Betaproteobacteria</taxon>
        <taxon>Burkholderiales</taxon>
        <taxon>Oxalobacteraceae</taxon>
        <taxon>Telluria group</taxon>
        <taxon>Massilia</taxon>
    </lineage>
</organism>
<proteinExistence type="predicted"/>
<dbReference type="AlphaFoldDB" id="A0A2S2DFB8"/>
<keyword evidence="2" id="KW-1185">Reference proteome</keyword>